<dbReference type="Proteomes" id="UP001519309">
    <property type="component" value="Unassembled WGS sequence"/>
</dbReference>
<comment type="caution">
    <text evidence="1">The sequence shown here is derived from an EMBL/GenBank/DDBJ whole genome shotgun (WGS) entry which is preliminary data.</text>
</comment>
<evidence type="ECO:0000313" key="2">
    <source>
        <dbReference type="Proteomes" id="UP001519309"/>
    </source>
</evidence>
<keyword evidence="2" id="KW-1185">Reference proteome</keyword>
<name>A0ABS4LKZ9_9ACTN</name>
<proteinExistence type="predicted"/>
<evidence type="ECO:0000313" key="1">
    <source>
        <dbReference type="EMBL" id="MBP2048075.1"/>
    </source>
</evidence>
<organism evidence="1 2">
    <name type="scientific">Streptomyces griseochromogenes</name>
    <dbReference type="NCBI Taxonomy" id="68214"/>
    <lineage>
        <taxon>Bacteria</taxon>
        <taxon>Bacillati</taxon>
        <taxon>Actinomycetota</taxon>
        <taxon>Actinomycetes</taxon>
        <taxon>Kitasatosporales</taxon>
        <taxon>Streptomycetaceae</taxon>
        <taxon>Streptomyces</taxon>
    </lineage>
</organism>
<dbReference type="EMBL" id="JAGGLP010000002">
    <property type="protein sequence ID" value="MBP2048075.1"/>
    <property type="molecule type" value="Genomic_DNA"/>
</dbReference>
<protein>
    <submittedName>
        <fullName evidence="1">Uncharacterized protein</fullName>
    </submittedName>
</protein>
<reference evidence="1 2" key="1">
    <citation type="submission" date="2021-03" db="EMBL/GenBank/DDBJ databases">
        <title>Genomic Encyclopedia of Type Strains, Phase IV (KMG-IV): sequencing the most valuable type-strain genomes for metagenomic binning, comparative biology and taxonomic classification.</title>
        <authorList>
            <person name="Goeker M."/>
        </authorList>
    </citation>
    <scope>NUCLEOTIDE SEQUENCE [LARGE SCALE GENOMIC DNA]</scope>
    <source>
        <strain evidence="1 2">DSM 40499</strain>
    </source>
</reference>
<sequence>MARHMETISGLQGLGVKNRLYVLGATQASSPSWCGRGCRTRARACAPTSAWNASARADG</sequence>
<gene>
    <name evidence="1" type="ORF">J2Z21_000999</name>
</gene>
<accession>A0ABS4LKZ9</accession>